<dbReference type="Gene3D" id="3.90.1140.10">
    <property type="entry name" value="Cyclic phosphodiesterase"/>
    <property type="match status" value="1"/>
</dbReference>
<dbReference type="GO" id="GO:0016874">
    <property type="term" value="F:ligase activity"/>
    <property type="evidence" value="ECO:0007669"/>
    <property type="project" value="UniProtKB-KW"/>
</dbReference>
<dbReference type="InterPro" id="IPR050580">
    <property type="entry name" value="2H_phosphoesterase_YjcG-like"/>
</dbReference>
<evidence type="ECO:0000313" key="1">
    <source>
        <dbReference type="EMBL" id="MDT0645240.1"/>
    </source>
</evidence>
<name>A0ABU3CFY2_9FLAO</name>
<keyword evidence="2" id="KW-1185">Reference proteome</keyword>
<dbReference type="InterPro" id="IPR009097">
    <property type="entry name" value="Cyclic_Pdiesterase"/>
</dbReference>
<accession>A0ABU3CFY2</accession>
<dbReference type="EMBL" id="JAVRHO010000001">
    <property type="protein sequence ID" value="MDT0645240.1"/>
    <property type="molecule type" value="Genomic_DNA"/>
</dbReference>
<keyword evidence="1" id="KW-0436">Ligase</keyword>
<organism evidence="1 2">
    <name type="scientific">Autumnicola lenta</name>
    <dbReference type="NCBI Taxonomy" id="3075593"/>
    <lineage>
        <taxon>Bacteria</taxon>
        <taxon>Pseudomonadati</taxon>
        <taxon>Bacteroidota</taxon>
        <taxon>Flavobacteriia</taxon>
        <taxon>Flavobacteriales</taxon>
        <taxon>Flavobacteriaceae</taxon>
        <taxon>Autumnicola</taxon>
    </lineage>
</organism>
<dbReference type="Pfam" id="PF13563">
    <property type="entry name" value="2_5_RNA_ligase2"/>
    <property type="match status" value="1"/>
</dbReference>
<dbReference type="PANTHER" id="PTHR40037">
    <property type="entry name" value="PHOSPHOESTERASE YJCG-RELATED"/>
    <property type="match status" value="1"/>
</dbReference>
<gene>
    <name evidence="1" type="ORF">RM545_00945</name>
</gene>
<proteinExistence type="predicted"/>
<reference evidence="1 2" key="1">
    <citation type="submission" date="2023-09" db="EMBL/GenBank/DDBJ databases">
        <authorList>
            <person name="Rey-Velasco X."/>
        </authorList>
    </citation>
    <scope>NUCLEOTIDE SEQUENCE [LARGE SCALE GENOMIC DNA]</scope>
    <source>
        <strain evidence="1 2">F260</strain>
    </source>
</reference>
<dbReference type="PANTHER" id="PTHR40037:SF1">
    <property type="entry name" value="PHOSPHOESTERASE SAOUHSC_00951-RELATED"/>
    <property type="match status" value="1"/>
</dbReference>
<dbReference type="RefSeq" id="WP_311493388.1">
    <property type="nucleotide sequence ID" value="NZ_JAVRHO010000001.1"/>
</dbReference>
<evidence type="ECO:0000313" key="2">
    <source>
        <dbReference type="Proteomes" id="UP001245285"/>
    </source>
</evidence>
<dbReference type="SUPFAM" id="SSF55144">
    <property type="entry name" value="LigT-like"/>
    <property type="match status" value="1"/>
</dbReference>
<sequence>MAKTKAPLYFIALVPDNELENEIRRLKEEIKEKYNSEKALRLPAHITLQIPFKMDGENEGALTEALQEIADKANALKLQLSGFGNFSGRVIYVNVSNPSPVLQLHKNIQEVLASTIYMEDREKSLDIHPHITIATRDLSRKEFKNAWPEYKKREFSASFVAENLTLFKHNGKTWDVLKEFALGG</sequence>
<comment type="caution">
    <text evidence="1">The sequence shown here is derived from an EMBL/GenBank/DDBJ whole genome shotgun (WGS) entry which is preliminary data.</text>
</comment>
<dbReference type="Proteomes" id="UP001245285">
    <property type="component" value="Unassembled WGS sequence"/>
</dbReference>
<protein>
    <submittedName>
        <fullName evidence="1">2'-5' RNA ligase family protein</fullName>
    </submittedName>
</protein>